<evidence type="ECO:0000313" key="2">
    <source>
        <dbReference type="Proteomes" id="UP000016480"/>
    </source>
</evidence>
<protein>
    <submittedName>
        <fullName evidence="1">Uncharacterized protein</fullName>
    </submittedName>
</protein>
<organism evidence="1 2">
    <name type="scientific">Pseudoalteromonas rubra</name>
    <dbReference type="NCBI Taxonomy" id="43658"/>
    <lineage>
        <taxon>Bacteria</taxon>
        <taxon>Pseudomonadati</taxon>
        <taxon>Pseudomonadota</taxon>
        <taxon>Gammaproteobacteria</taxon>
        <taxon>Alteromonadales</taxon>
        <taxon>Pseudoalteromonadaceae</taxon>
        <taxon>Pseudoalteromonas</taxon>
    </lineage>
</organism>
<sequence length="115" mass="12923">MQQNTTLGLFDTQHEIKQMIAKFEEVNIAEELTNTLKSISKESGYNCLGFIDFCPVSASSYEEKVYGEISAELANANPIESQSQSNRKANRTTYSTEPLIQPDLRLQIHSICNFA</sequence>
<dbReference type="GeneID" id="61359563"/>
<evidence type="ECO:0000313" key="1">
    <source>
        <dbReference type="EMBL" id="KAF7783825.1"/>
    </source>
</evidence>
<accession>A0A8T0C3K4</accession>
<dbReference type="Proteomes" id="UP000016480">
    <property type="component" value="Unassembled WGS sequence"/>
</dbReference>
<dbReference type="AlphaFoldDB" id="A0A8T0C3K4"/>
<reference evidence="1 2" key="1">
    <citation type="journal article" date="2012" name="J. Bacteriol.">
        <title>Genome sequence of the cycloprodigiosin-producing bacterial strain Pseudoalteromonas rubra ATCC 29570(T).</title>
        <authorList>
            <person name="Xie B.B."/>
            <person name="Shu Y.L."/>
            <person name="Qin Q.L."/>
            <person name="Rong J.C."/>
            <person name="Zhang X.Y."/>
            <person name="Chen X.L."/>
            <person name="Zhou B.C."/>
            <person name="Zhang Y.Z."/>
        </authorList>
    </citation>
    <scope>NUCLEOTIDE SEQUENCE [LARGE SCALE GENOMIC DNA]</scope>
    <source>
        <strain evidence="1 2">DSM 6842</strain>
    </source>
</reference>
<gene>
    <name evidence="1" type="ORF">PRUB_a5136</name>
</gene>
<proteinExistence type="predicted"/>
<comment type="caution">
    <text evidence="1">The sequence shown here is derived from an EMBL/GenBank/DDBJ whole genome shotgun (WGS) entry which is preliminary data.</text>
</comment>
<name>A0A8T0C3K4_9GAMM</name>
<dbReference type="RefSeq" id="WP_198452382.1">
    <property type="nucleotide sequence ID" value="NZ_AHCD03000040.1"/>
</dbReference>
<dbReference type="EMBL" id="AHCD03000040">
    <property type="protein sequence ID" value="KAF7783825.1"/>
    <property type="molecule type" value="Genomic_DNA"/>
</dbReference>